<proteinExistence type="predicted"/>
<gene>
    <name evidence="1" type="ORF">AV274_4522</name>
</gene>
<evidence type="ECO:0000313" key="1">
    <source>
        <dbReference type="EMBL" id="OAO13847.1"/>
    </source>
</evidence>
<name>A0A196SCJ6_BLAHN</name>
<comment type="caution">
    <text evidence="1">The sequence shown here is derived from an EMBL/GenBank/DDBJ whole genome shotgun (WGS) entry which is preliminary data.</text>
</comment>
<reference evidence="1 2" key="1">
    <citation type="submission" date="2016-05" db="EMBL/GenBank/DDBJ databases">
        <title>Nuclear genome of Blastocystis sp. subtype 1 NandII.</title>
        <authorList>
            <person name="Gentekaki E."/>
            <person name="Curtis B."/>
            <person name="Stairs C."/>
            <person name="Eme L."/>
            <person name="Herman E."/>
            <person name="Klimes V."/>
            <person name="Arias M.C."/>
            <person name="Elias M."/>
            <person name="Hilliou F."/>
            <person name="Klute M."/>
            <person name="Malik S.-B."/>
            <person name="Pightling A."/>
            <person name="Rachubinski R."/>
            <person name="Salas D."/>
            <person name="Schlacht A."/>
            <person name="Suga H."/>
            <person name="Archibald J."/>
            <person name="Ball S.G."/>
            <person name="Clark G."/>
            <person name="Dacks J."/>
            <person name="Van Der Giezen M."/>
            <person name="Tsaousis A."/>
            <person name="Roger A."/>
        </authorList>
    </citation>
    <scope>NUCLEOTIDE SEQUENCE [LARGE SCALE GENOMIC DNA]</scope>
    <source>
        <strain evidence="2">ATCC 50177 / NandII</strain>
    </source>
</reference>
<organism evidence="1 2">
    <name type="scientific">Blastocystis sp. subtype 1 (strain ATCC 50177 / NandII)</name>
    <dbReference type="NCBI Taxonomy" id="478820"/>
    <lineage>
        <taxon>Eukaryota</taxon>
        <taxon>Sar</taxon>
        <taxon>Stramenopiles</taxon>
        <taxon>Bigyra</taxon>
        <taxon>Opalozoa</taxon>
        <taxon>Opalinata</taxon>
        <taxon>Blastocystidae</taxon>
        <taxon>Blastocystis</taxon>
    </lineage>
</organism>
<protein>
    <submittedName>
        <fullName evidence="1">Uncharacterized protein</fullName>
    </submittedName>
</protein>
<evidence type="ECO:0000313" key="2">
    <source>
        <dbReference type="Proteomes" id="UP000078348"/>
    </source>
</evidence>
<accession>A0A196SCJ6</accession>
<dbReference type="Proteomes" id="UP000078348">
    <property type="component" value="Unassembled WGS sequence"/>
</dbReference>
<dbReference type="EMBL" id="LXWW01000320">
    <property type="protein sequence ID" value="OAO13847.1"/>
    <property type="molecule type" value="Genomic_DNA"/>
</dbReference>
<keyword evidence="2" id="KW-1185">Reference proteome</keyword>
<dbReference type="AlphaFoldDB" id="A0A196SCJ6"/>
<sequence>MEAAVEEEQPKKETSKQNLSSLMFDFDIKQDNLSDAEFESVKRLYDALKDPKRSKARSIPELMKDIGLTEEEKNLIVSEMRSMPKDETLHVDTTHQGEYDRLEELMRDDSSIMSTLAAWTKEVEKAIGKSIADPSKLTEEDFKKVPPVPQKLQEVVQFMMSGKQ</sequence>